<dbReference type="Gene3D" id="3.50.50.60">
    <property type="entry name" value="FAD/NAD(P)-binding domain"/>
    <property type="match status" value="1"/>
</dbReference>
<comment type="similarity">
    <text evidence="1">Belongs to the paxM FAD-dependent monooxygenase family.</text>
</comment>
<keyword evidence="3" id="KW-0274">FAD</keyword>
<dbReference type="InterPro" id="IPR050493">
    <property type="entry name" value="FAD-dep_Monooxygenase_BioMet"/>
</dbReference>
<dbReference type="PRINTS" id="PR00420">
    <property type="entry name" value="RNGMNOXGNASE"/>
</dbReference>
<reference evidence="7 8" key="1">
    <citation type="submission" date="2024-03" db="EMBL/GenBank/DDBJ databases">
        <title>A high-quality draft genome sequence of Diaporthe vaccinii, a causative agent of upright dieback and viscid rot disease in cranberry plants.</title>
        <authorList>
            <person name="Sarrasin M."/>
            <person name="Lang B.F."/>
            <person name="Burger G."/>
        </authorList>
    </citation>
    <scope>NUCLEOTIDE SEQUENCE [LARGE SCALE GENOMIC DNA]</scope>
    <source>
        <strain evidence="7 8">IS7</strain>
    </source>
</reference>
<dbReference type="InterPro" id="IPR036188">
    <property type="entry name" value="FAD/NAD-bd_sf"/>
</dbReference>
<proteinExistence type="inferred from homology"/>
<comment type="caution">
    <text evidence="7">The sequence shown here is derived from an EMBL/GenBank/DDBJ whole genome shotgun (WGS) entry which is preliminary data.</text>
</comment>
<evidence type="ECO:0000256" key="2">
    <source>
        <dbReference type="ARBA" id="ARBA00022630"/>
    </source>
</evidence>
<keyword evidence="2" id="KW-0285">Flavoprotein</keyword>
<evidence type="ECO:0000256" key="1">
    <source>
        <dbReference type="ARBA" id="ARBA00007992"/>
    </source>
</evidence>
<dbReference type="Gene3D" id="3.30.9.30">
    <property type="match status" value="1"/>
</dbReference>
<dbReference type="InterPro" id="IPR002938">
    <property type="entry name" value="FAD-bd"/>
</dbReference>
<gene>
    <name evidence="7" type="ORF">FJTKL_12550</name>
</gene>
<keyword evidence="8" id="KW-1185">Reference proteome</keyword>
<keyword evidence="4" id="KW-0560">Oxidoreductase</keyword>
<evidence type="ECO:0000313" key="7">
    <source>
        <dbReference type="EMBL" id="KAL2280594.1"/>
    </source>
</evidence>
<dbReference type="PANTHER" id="PTHR13789">
    <property type="entry name" value="MONOOXYGENASE"/>
    <property type="match status" value="1"/>
</dbReference>
<dbReference type="PANTHER" id="PTHR13789:SF314">
    <property type="entry name" value="FAD-BINDING DOMAIN-CONTAINING PROTEIN"/>
    <property type="match status" value="1"/>
</dbReference>
<organism evidence="7 8">
    <name type="scientific">Diaporthe vaccinii</name>
    <dbReference type="NCBI Taxonomy" id="105482"/>
    <lineage>
        <taxon>Eukaryota</taxon>
        <taxon>Fungi</taxon>
        <taxon>Dikarya</taxon>
        <taxon>Ascomycota</taxon>
        <taxon>Pezizomycotina</taxon>
        <taxon>Sordariomycetes</taxon>
        <taxon>Sordariomycetidae</taxon>
        <taxon>Diaporthales</taxon>
        <taxon>Diaporthaceae</taxon>
        <taxon>Diaporthe</taxon>
        <taxon>Diaporthe eres species complex</taxon>
    </lineage>
</organism>
<evidence type="ECO:0000259" key="6">
    <source>
        <dbReference type="Pfam" id="PF01494"/>
    </source>
</evidence>
<dbReference type="Proteomes" id="UP001600888">
    <property type="component" value="Unassembled WGS sequence"/>
</dbReference>
<name>A0ABR4EDV7_9PEZI</name>
<sequence length="472" mass="51653">MPSCGDGLYGKCAAGAGRGRWHWGARRGHRPSPAGARCRGERPLMLSSVDIWLEGIFRDLIVRLQVFEKSRLQRGQVGAAVYVAPNCTAALSHLDIDEKDFKGTDYRGFKFVDTDCEVEQRWTYTDEQRAQWPAGWWLVNRPDLHTALKEKAASPDGPGIPVRIHTGIGVESVDCEAATILLSDGTRVGGDLVVCADGVHSRSRASVAGHEVPMITAGHACYRWLTPASRLADDPVTRTFLDRPGHFVQITGSDRRIVLYPCSGGQLVNCVAFAPREEVGEIKKDVTGYDQRANKKQLIGHFKSWSQPVLRLLDTAPDDGVMLWDLLDMELLPNLIKGKALLIGDAAHPFLPHMGQGAAQAVEDACALGAIMPLGTTPEKVASRLVLWQQCRKDRAAKIVLHTRHRSRKADGSQGPPQTSKLCTPGVFFGFFFTCVSGRVLRQGSGPTQSTNSTRPWRIVSTTMPGSMLRSS</sequence>
<evidence type="ECO:0000313" key="8">
    <source>
        <dbReference type="Proteomes" id="UP001600888"/>
    </source>
</evidence>
<dbReference type="SUPFAM" id="SSF51905">
    <property type="entry name" value="FAD/NAD(P)-binding domain"/>
    <property type="match status" value="1"/>
</dbReference>
<evidence type="ECO:0000256" key="3">
    <source>
        <dbReference type="ARBA" id="ARBA00022827"/>
    </source>
</evidence>
<evidence type="ECO:0000256" key="5">
    <source>
        <dbReference type="ARBA" id="ARBA00023033"/>
    </source>
</evidence>
<accession>A0ABR4EDV7</accession>
<keyword evidence="5" id="KW-0503">Monooxygenase</keyword>
<feature type="domain" description="FAD-binding" evidence="6">
    <location>
        <begin position="174"/>
        <end position="400"/>
    </location>
</feature>
<dbReference type="Pfam" id="PF01494">
    <property type="entry name" value="FAD_binding_3"/>
    <property type="match status" value="1"/>
</dbReference>
<protein>
    <recommendedName>
        <fullName evidence="6">FAD-binding domain-containing protein</fullName>
    </recommendedName>
</protein>
<dbReference type="SUPFAM" id="SSF54373">
    <property type="entry name" value="FAD-linked reductases, C-terminal domain"/>
    <property type="match status" value="1"/>
</dbReference>
<dbReference type="EMBL" id="JBAWTH010000066">
    <property type="protein sequence ID" value="KAL2280594.1"/>
    <property type="molecule type" value="Genomic_DNA"/>
</dbReference>
<evidence type="ECO:0000256" key="4">
    <source>
        <dbReference type="ARBA" id="ARBA00023002"/>
    </source>
</evidence>